<dbReference type="Pfam" id="PF00348">
    <property type="entry name" value="polyprenyl_synt"/>
    <property type="match status" value="1"/>
</dbReference>
<dbReference type="GO" id="GO:0046872">
    <property type="term" value="F:metal ion binding"/>
    <property type="evidence" value="ECO:0007669"/>
    <property type="project" value="UniProtKB-KW"/>
</dbReference>
<evidence type="ECO:0000256" key="3">
    <source>
        <dbReference type="ARBA" id="ARBA00022723"/>
    </source>
</evidence>
<name>A0A140AZ66_PHYSR</name>
<evidence type="ECO:0000256" key="6">
    <source>
        <dbReference type="RuleBase" id="RU004466"/>
    </source>
</evidence>
<sequence length="345" mass="41368">MYTQDFFLDEYNEIMAYYPKVIEQVRNWTFIKEYQGLPDRYTNYMNYNVDVKDTKRMATALFTLYSYKHLEQPEKQTDENLRKAIAMAWAFRMAEASQLTLDDVLDNSLTRYMKPAWHKLEGTNNAVLDAFFVENAAYLILQEEMRDHPQFLNIVKLLKEYYLMLVVGQYLDMRSIPFEKSFELLKYRNIKGYYITNMPIRGSMYLANIDNPDYHAKVEEILRISGEWIIIQNDYQEVFLPTSENKKDRRDIQQGTNTWCLAKALELASESQMKVLKENYGKNDDESAMKIEEIYRDLKLDEIYLKIEEEYFEKVNRRLDILPNILPKSFFWNMMHIIKNEYMNG</sequence>
<keyword evidence="2 6" id="KW-0808">Transferase</keyword>
<keyword evidence="4" id="KW-0460">Magnesium</keyword>
<keyword evidence="3" id="KW-0479">Metal-binding</keyword>
<dbReference type="InterPro" id="IPR000092">
    <property type="entry name" value="Polyprenyl_synt"/>
</dbReference>
<dbReference type="PANTHER" id="PTHR11525:SF0">
    <property type="entry name" value="FARNESYL PYROPHOSPHATE SYNTHASE"/>
    <property type="match status" value="1"/>
</dbReference>
<dbReference type="InterPro" id="IPR008949">
    <property type="entry name" value="Isoprenoid_synthase_dom_sf"/>
</dbReference>
<protein>
    <submittedName>
        <fullName evidence="7">Terpene synthase</fullName>
    </submittedName>
</protein>
<dbReference type="SUPFAM" id="SSF48576">
    <property type="entry name" value="Terpenoid synthases"/>
    <property type="match status" value="1"/>
</dbReference>
<comment type="pathway">
    <text evidence="5">Pheromone biosynthesis.</text>
</comment>
<dbReference type="AlphaFoldDB" id="A0A140AZ66"/>
<dbReference type="PANTHER" id="PTHR11525">
    <property type="entry name" value="FARNESYL-PYROPHOSPHATE SYNTHETASE"/>
    <property type="match status" value="1"/>
</dbReference>
<evidence type="ECO:0000256" key="2">
    <source>
        <dbReference type="ARBA" id="ARBA00022679"/>
    </source>
</evidence>
<reference evidence="7" key="1">
    <citation type="submission" date="2015-10" db="EMBL/GenBank/DDBJ databases">
        <title>A novel family of terpene synthases evolved from farnesyl diphosphate synthases in a leaf beetle.</title>
        <authorList>
            <person name="Beran F."/>
            <person name="Rahfeld P."/>
            <person name="Nagel R."/>
            <person name="Vogel H."/>
            <person name="Wielsch N."/>
            <person name="Luck K."/>
            <person name="Irmisch S."/>
            <person name="Ramasamy S."/>
            <person name="Gershenzon J."/>
            <person name="Heckel D.G."/>
            <person name="Koellner T.G."/>
        </authorList>
    </citation>
    <scope>NUCLEOTIDE SEQUENCE</scope>
</reference>
<dbReference type="GO" id="GO:0005737">
    <property type="term" value="C:cytoplasm"/>
    <property type="evidence" value="ECO:0007669"/>
    <property type="project" value="TreeGrafter"/>
</dbReference>
<evidence type="ECO:0000256" key="5">
    <source>
        <dbReference type="ARBA" id="ARBA00033740"/>
    </source>
</evidence>
<comment type="similarity">
    <text evidence="6">Belongs to the FPP/GGPP synthase family.</text>
</comment>
<dbReference type="Gene3D" id="1.10.600.10">
    <property type="entry name" value="Farnesyl Diphosphate Synthase"/>
    <property type="match status" value="1"/>
</dbReference>
<dbReference type="OrthoDB" id="6722649at2759"/>
<dbReference type="EMBL" id="KT959251">
    <property type="protein sequence ID" value="ALL35414.1"/>
    <property type="molecule type" value="mRNA"/>
</dbReference>
<dbReference type="GO" id="GO:0042811">
    <property type="term" value="P:pheromone biosynthetic process"/>
    <property type="evidence" value="ECO:0007669"/>
    <property type="project" value="UniProtKB-ARBA"/>
</dbReference>
<dbReference type="GO" id="GO:0045337">
    <property type="term" value="P:farnesyl diphosphate biosynthetic process"/>
    <property type="evidence" value="ECO:0007669"/>
    <property type="project" value="TreeGrafter"/>
</dbReference>
<accession>A0A140AZ66</accession>
<gene>
    <name evidence="7" type="primary">tps2</name>
</gene>
<dbReference type="GO" id="GO:0004337">
    <property type="term" value="F:(2E,6E)-farnesyl diphosphate synthase activity"/>
    <property type="evidence" value="ECO:0007669"/>
    <property type="project" value="TreeGrafter"/>
</dbReference>
<evidence type="ECO:0000256" key="4">
    <source>
        <dbReference type="ARBA" id="ARBA00022842"/>
    </source>
</evidence>
<evidence type="ECO:0000313" key="7">
    <source>
        <dbReference type="EMBL" id="ALL35414.1"/>
    </source>
</evidence>
<dbReference type="InterPro" id="IPR039702">
    <property type="entry name" value="FPS1-like"/>
</dbReference>
<comment type="cofactor">
    <cofactor evidence="1">
        <name>Mg(2+)</name>
        <dbReference type="ChEBI" id="CHEBI:18420"/>
    </cofactor>
</comment>
<dbReference type="CDD" id="cd00867">
    <property type="entry name" value="Trans_IPPS"/>
    <property type="match status" value="1"/>
</dbReference>
<organism evidence="7">
    <name type="scientific">Phyllotreta striolata</name>
    <name type="common">Striped flea beetle</name>
    <name type="synonym">Crioceris striolata</name>
    <dbReference type="NCBI Taxonomy" id="444603"/>
    <lineage>
        <taxon>Eukaryota</taxon>
        <taxon>Metazoa</taxon>
        <taxon>Ecdysozoa</taxon>
        <taxon>Arthropoda</taxon>
        <taxon>Hexapoda</taxon>
        <taxon>Insecta</taxon>
        <taxon>Pterygota</taxon>
        <taxon>Neoptera</taxon>
        <taxon>Endopterygota</taxon>
        <taxon>Coleoptera</taxon>
        <taxon>Polyphaga</taxon>
        <taxon>Cucujiformia</taxon>
        <taxon>Chrysomeloidea</taxon>
        <taxon>Chrysomelidae</taxon>
        <taxon>Galerucinae</taxon>
        <taxon>Alticini</taxon>
        <taxon>Phyllotreta</taxon>
    </lineage>
</organism>
<dbReference type="SMR" id="A0A140AZ66"/>
<dbReference type="GO" id="GO:0004161">
    <property type="term" value="F:dimethylallyltranstransferase activity"/>
    <property type="evidence" value="ECO:0007669"/>
    <property type="project" value="TreeGrafter"/>
</dbReference>
<evidence type="ECO:0000256" key="1">
    <source>
        <dbReference type="ARBA" id="ARBA00001946"/>
    </source>
</evidence>
<proteinExistence type="evidence at transcript level"/>